<sequence length="311" mass="34186">MPRRPGSSSGLRPPAAPPRLVLARDHRDEHLARLVADGSLTRLHRGAYLLAPAGDPQDLLLARIAAAHHLARTEHCFSHTSAALLHGLGMWRLPSDVEVYQAHAPSSRARSGVVRHTPLPPADDRAVVAGLPATTLARTAWDCMTTLPAADALVIADAALRAGVDPTAWDAYARPRARGHARARAILAVADDGAESAPESICRYRLLRAGFPPPETQIRIPTRLGTFYGDLGWSRWRVVIEYDGRIKYADRPTESLVAEKRRHDALVEEGWRPIRVTKEDLRVRGAFEARVARHLPAAVTSDLRRRGELAW</sequence>
<dbReference type="Proteomes" id="UP001321453">
    <property type="component" value="Unassembled WGS sequence"/>
</dbReference>
<accession>A0ABT7S2U4</accession>
<dbReference type="EMBL" id="JAUCGR010000001">
    <property type="protein sequence ID" value="MDM7829931.1"/>
    <property type="molecule type" value="Genomic_DNA"/>
</dbReference>
<reference evidence="1 2" key="1">
    <citation type="submission" date="2023-06" db="EMBL/GenBank/DDBJ databases">
        <title>Cellulomonas sp. MW9 Whole genome sequence.</title>
        <authorList>
            <person name="Park S."/>
        </authorList>
    </citation>
    <scope>NUCLEOTIDE SEQUENCE [LARGE SCALE GENOMIC DNA]</scope>
    <source>
        <strain evidence="1 2">MW9</strain>
    </source>
</reference>
<keyword evidence="2" id="KW-1185">Reference proteome</keyword>
<protein>
    <recommendedName>
        <fullName evidence="3">Transcriptional regulator, AbiEi antitoxin, Type IV TA system</fullName>
    </recommendedName>
</protein>
<name>A0ABT7S2U4_9CELL</name>
<comment type="caution">
    <text evidence="1">The sequence shown here is derived from an EMBL/GenBank/DDBJ whole genome shotgun (WGS) entry which is preliminary data.</text>
</comment>
<gene>
    <name evidence="1" type="ORF">QRT05_01175</name>
</gene>
<dbReference type="RefSeq" id="WP_289444428.1">
    <property type="nucleotide sequence ID" value="NZ_JAUCGR010000001.1"/>
</dbReference>
<evidence type="ECO:0000313" key="1">
    <source>
        <dbReference type="EMBL" id="MDM7829931.1"/>
    </source>
</evidence>
<evidence type="ECO:0008006" key="3">
    <source>
        <dbReference type="Google" id="ProtNLM"/>
    </source>
</evidence>
<proteinExistence type="predicted"/>
<evidence type="ECO:0000313" key="2">
    <source>
        <dbReference type="Proteomes" id="UP001321453"/>
    </source>
</evidence>
<organism evidence="1 2">
    <name type="scientific">Cellulomonas edaphi</name>
    <dbReference type="NCBI Taxonomy" id="3053468"/>
    <lineage>
        <taxon>Bacteria</taxon>
        <taxon>Bacillati</taxon>
        <taxon>Actinomycetota</taxon>
        <taxon>Actinomycetes</taxon>
        <taxon>Micrococcales</taxon>
        <taxon>Cellulomonadaceae</taxon>
        <taxon>Cellulomonas</taxon>
    </lineage>
</organism>
<dbReference type="SUPFAM" id="SSF52980">
    <property type="entry name" value="Restriction endonuclease-like"/>
    <property type="match status" value="1"/>
</dbReference>
<dbReference type="InterPro" id="IPR011335">
    <property type="entry name" value="Restrct_endonuc-II-like"/>
</dbReference>